<dbReference type="HAMAP" id="MF_00228">
    <property type="entry name" value="Thz_kinase"/>
    <property type="match status" value="1"/>
</dbReference>
<protein>
    <recommendedName>
        <fullName evidence="4">hydroxyethylthiazole kinase</fullName>
        <ecNumber evidence="4">2.7.1.50</ecNumber>
    </recommendedName>
</protein>
<dbReference type="UniPathway" id="UPA00060">
    <property type="reaction ID" value="UER00139"/>
</dbReference>
<reference evidence="12" key="2">
    <citation type="journal article" date="2012" name="PLoS ONE">
        <title>A Deeply Branching Thermophilic Bacterium with an Ancient Acetyl-CoA Pathway Dominates a Subsurface Ecosystem.</title>
        <authorList>
            <person name="Takami H."/>
            <person name="Noguchi H."/>
            <person name="Takaki Y."/>
            <person name="Uchiyama I."/>
            <person name="Toyoda A."/>
            <person name="Nishi S."/>
            <person name="Chee G.-J."/>
            <person name="Arai W."/>
            <person name="Nunoura T."/>
            <person name="Itoh T."/>
            <person name="Hattori M."/>
            <person name="Takai K."/>
        </authorList>
    </citation>
    <scope>NUCLEOTIDE SEQUENCE</scope>
</reference>
<evidence type="ECO:0000256" key="5">
    <source>
        <dbReference type="ARBA" id="ARBA00022679"/>
    </source>
</evidence>
<dbReference type="CDD" id="cd01170">
    <property type="entry name" value="THZ_kinase"/>
    <property type="match status" value="1"/>
</dbReference>
<evidence type="ECO:0000256" key="8">
    <source>
        <dbReference type="ARBA" id="ARBA00022777"/>
    </source>
</evidence>
<dbReference type="EMBL" id="AP011767">
    <property type="protein sequence ID" value="BAL57148.1"/>
    <property type="molecule type" value="Genomic_DNA"/>
</dbReference>
<keyword evidence="6" id="KW-0479">Metal-binding</keyword>
<evidence type="ECO:0000256" key="6">
    <source>
        <dbReference type="ARBA" id="ARBA00022723"/>
    </source>
</evidence>
<dbReference type="Pfam" id="PF02110">
    <property type="entry name" value="HK"/>
    <property type="match status" value="1"/>
</dbReference>
<organism evidence="12">
    <name type="scientific">uncultured prokaryote</name>
    <dbReference type="NCBI Taxonomy" id="198431"/>
    <lineage>
        <taxon>unclassified sequences</taxon>
        <taxon>environmental samples</taxon>
    </lineage>
</organism>
<dbReference type="InterPro" id="IPR000417">
    <property type="entry name" value="Hyethyz_kinase"/>
</dbReference>
<dbReference type="NCBIfam" id="NF006830">
    <property type="entry name" value="PRK09355.1"/>
    <property type="match status" value="1"/>
</dbReference>
<dbReference type="PRINTS" id="PR01099">
    <property type="entry name" value="HYETHTZKNASE"/>
</dbReference>
<dbReference type="GO" id="GO:0004417">
    <property type="term" value="F:hydroxyethylthiazole kinase activity"/>
    <property type="evidence" value="ECO:0007669"/>
    <property type="project" value="UniProtKB-EC"/>
</dbReference>
<evidence type="ECO:0000313" key="12">
    <source>
        <dbReference type="EMBL" id="BAL57148.1"/>
    </source>
</evidence>
<dbReference type="GO" id="GO:0009229">
    <property type="term" value="P:thiamine diphosphate biosynthetic process"/>
    <property type="evidence" value="ECO:0007669"/>
    <property type="project" value="UniProtKB-UniPathway"/>
</dbReference>
<dbReference type="InterPro" id="IPR029056">
    <property type="entry name" value="Ribokinase-like"/>
</dbReference>
<evidence type="ECO:0000256" key="3">
    <source>
        <dbReference type="ARBA" id="ARBA00004868"/>
    </source>
</evidence>
<gene>
    <name evidence="12" type="ORF">HGMM_F47C12C25</name>
</gene>
<dbReference type="Gene3D" id="3.40.1190.20">
    <property type="match status" value="1"/>
</dbReference>
<evidence type="ECO:0000256" key="2">
    <source>
        <dbReference type="ARBA" id="ARBA00001946"/>
    </source>
</evidence>
<evidence type="ECO:0000256" key="10">
    <source>
        <dbReference type="ARBA" id="ARBA00022842"/>
    </source>
</evidence>
<dbReference type="GO" id="GO:0009228">
    <property type="term" value="P:thiamine biosynthetic process"/>
    <property type="evidence" value="ECO:0007669"/>
    <property type="project" value="UniProtKB-KW"/>
</dbReference>
<keyword evidence="8 12" id="KW-0418">Kinase</keyword>
<evidence type="ECO:0000256" key="4">
    <source>
        <dbReference type="ARBA" id="ARBA00012129"/>
    </source>
</evidence>
<keyword evidence="5" id="KW-0808">Transferase</keyword>
<evidence type="ECO:0000256" key="11">
    <source>
        <dbReference type="ARBA" id="ARBA00022977"/>
    </source>
</evidence>
<proteinExistence type="inferred from homology"/>
<accession>H5SLW2</accession>
<dbReference type="GO" id="GO:0005524">
    <property type="term" value="F:ATP binding"/>
    <property type="evidence" value="ECO:0007669"/>
    <property type="project" value="UniProtKB-KW"/>
</dbReference>
<keyword evidence="7" id="KW-0547">Nucleotide-binding</keyword>
<name>H5SLW2_9ZZZZ</name>
<comment type="cofactor">
    <cofactor evidence="2">
        <name>Mg(2+)</name>
        <dbReference type="ChEBI" id="CHEBI:18420"/>
    </cofactor>
</comment>
<evidence type="ECO:0000256" key="9">
    <source>
        <dbReference type="ARBA" id="ARBA00022840"/>
    </source>
</evidence>
<keyword evidence="11" id="KW-0784">Thiamine biosynthesis</keyword>
<evidence type="ECO:0000256" key="1">
    <source>
        <dbReference type="ARBA" id="ARBA00001771"/>
    </source>
</evidence>
<reference evidence="12" key="1">
    <citation type="journal article" date="2005" name="Environ. Microbiol.">
        <title>Genetic and functional properties of uncultivated thermophilic crenarchaeotes from a subsurface gold mine as revealed by analysis of genome fragments.</title>
        <authorList>
            <person name="Nunoura T."/>
            <person name="Hirayama H."/>
            <person name="Takami H."/>
            <person name="Oida H."/>
            <person name="Nishi S."/>
            <person name="Shimamura S."/>
            <person name="Suzuki Y."/>
            <person name="Inagaki F."/>
            <person name="Takai K."/>
            <person name="Nealson K.H."/>
            <person name="Horikoshi K."/>
        </authorList>
    </citation>
    <scope>NUCLEOTIDE SEQUENCE</scope>
</reference>
<sequence length="277" mass="28768">MEPLGEVAAQLLDRVRRLRPLVHHITNVVSANDVANATLATGALPVMAHAAEEVEEVAATASALALNLGTLTPRRVEAMRLAGRRAGERRVPVVLDPVGVGLSRLRADAARRLLREVPVTAVRGNLAEMAHLAGGEGFLRGVESVGAASPPQEVAREVARRHQVVAAVTGPRDWVTDGVRFVAVDNGHPWLTRVAGAGCMASGVVACFLAVADEPLTATAAALAYFGHAAERAAGQACGPASFRVALLDQLARLQPQDLRAGVRAGLVELPAAPHGG</sequence>
<dbReference type="GO" id="GO:0000287">
    <property type="term" value="F:magnesium ion binding"/>
    <property type="evidence" value="ECO:0007669"/>
    <property type="project" value="InterPro"/>
</dbReference>
<keyword evidence="10" id="KW-0460">Magnesium</keyword>
<comment type="pathway">
    <text evidence="3">Cofactor biosynthesis; thiamine diphosphate biosynthesis; 4-methyl-5-(2-phosphoethyl)-thiazole from 5-(2-hydroxyethyl)-4-methylthiazole: step 1/1.</text>
</comment>
<comment type="catalytic activity">
    <reaction evidence="1">
        <text>5-(2-hydroxyethyl)-4-methylthiazole + ATP = 4-methyl-5-(2-phosphooxyethyl)-thiazole + ADP + H(+)</text>
        <dbReference type="Rhea" id="RHEA:24212"/>
        <dbReference type="ChEBI" id="CHEBI:15378"/>
        <dbReference type="ChEBI" id="CHEBI:17957"/>
        <dbReference type="ChEBI" id="CHEBI:30616"/>
        <dbReference type="ChEBI" id="CHEBI:58296"/>
        <dbReference type="ChEBI" id="CHEBI:456216"/>
        <dbReference type="EC" id="2.7.1.50"/>
    </reaction>
</comment>
<dbReference type="NCBIfam" id="TIGR00694">
    <property type="entry name" value="thiM"/>
    <property type="match status" value="1"/>
</dbReference>
<dbReference type="PIRSF" id="PIRSF000513">
    <property type="entry name" value="Thz_kinase"/>
    <property type="match status" value="1"/>
</dbReference>
<dbReference type="AlphaFoldDB" id="H5SLW2"/>
<keyword evidence="9" id="KW-0067">ATP-binding</keyword>
<dbReference type="SUPFAM" id="SSF53613">
    <property type="entry name" value="Ribokinase-like"/>
    <property type="match status" value="1"/>
</dbReference>
<evidence type="ECO:0000256" key="7">
    <source>
        <dbReference type="ARBA" id="ARBA00022741"/>
    </source>
</evidence>
<dbReference type="EC" id="2.7.1.50" evidence="4"/>